<keyword evidence="2" id="KW-1185">Reference proteome</keyword>
<accession>A0ABW2NW50</accession>
<evidence type="ECO:0000313" key="1">
    <source>
        <dbReference type="EMBL" id="MFC7380763.1"/>
    </source>
</evidence>
<dbReference type="RefSeq" id="WP_380823774.1">
    <property type="nucleotide sequence ID" value="NZ_JBHTCG010000001.1"/>
</dbReference>
<sequence length="158" mass="17263">MSNFPPEDHFAQAARRHYEDAVYLHDDERLPNADHHYGFSVECALKSLLLRHLNATMAPLKPGGKPSAKPWTLDANGKPRTHGHLPDLWSDVAALAHGRSGGTLAGMLNSSAPFATWDVTDRYHGAPSLSATTMNERKAAAAQILTMHQQTLITGTFQ</sequence>
<gene>
    <name evidence="1" type="ORF">ACFQSB_01015</name>
</gene>
<reference evidence="2" key="1">
    <citation type="journal article" date="2019" name="Int. J. Syst. Evol. Microbiol.">
        <title>The Global Catalogue of Microorganisms (GCM) 10K type strain sequencing project: providing services to taxonomists for standard genome sequencing and annotation.</title>
        <authorList>
            <consortium name="The Broad Institute Genomics Platform"/>
            <consortium name="The Broad Institute Genome Sequencing Center for Infectious Disease"/>
            <person name="Wu L."/>
            <person name="Ma J."/>
        </authorList>
    </citation>
    <scope>NUCLEOTIDE SEQUENCE [LARGE SCALE GENOMIC DNA]</scope>
    <source>
        <strain evidence="2">CECT 7649</strain>
    </source>
</reference>
<name>A0ABW2NW50_9ACTN</name>
<dbReference type="EMBL" id="JBHTCG010000001">
    <property type="protein sequence ID" value="MFC7380763.1"/>
    <property type="molecule type" value="Genomic_DNA"/>
</dbReference>
<comment type="caution">
    <text evidence="1">The sequence shown here is derived from an EMBL/GenBank/DDBJ whole genome shotgun (WGS) entry which is preliminary data.</text>
</comment>
<dbReference type="Proteomes" id="UP001596496">
    <property type="component" value="Unassembled WGS sequence"/>
</dbReference>
<protein>
    <submittedName>
        <fullName evidence="1">Uncharacterized protein</fullName>
    </submittedName>
</protein>
<evidence type="ECO:0000313" key="2">
    <source>
        <dbReference type="Proteomes" id="UP001596496"/>
    </source>
</evidence>
<organism evidence="1 2">
    <name type="scientific">Sphaerisporangium rhizosphaerae</name>
    <dbReference type="NCBI Taxonomy" id="2269375"/>
    <lineage>
        <taxon>Bacteria</taxon>
        <taxon>Bacillati</taxon>
        <taxon>Actinomycetota</taxon>
        <taxon>Actinomycetes</taxon>
        <taxon>Streptosporangiales</taxon>
        <taxon>Streptosporangiaceae</taxon>
        <taxon>Sphaerisporangium</taxon>
    </lineage>
</organism>
<proteinExistence type="predicted"/>